<dbReference type="EMBL" id="JAPEIS010000013">
    <property type="protein sequence ID" value="KAJ8060715.1"/>
    <property type="molecule type" value="Genomic_DNA"/>
</dbReference>
<feature type="domain" description="Heterokaryon incompatibility" evidence="1">
    <location>
        <begin position="166"/>
        <end position="320"/>
    </location>
</feature>
<evidence type="ECO:0000313" key="2">
    <source>
        <dbReference type="EMBL" id="KAJ8060715.1"/>
    </source>
</evidence>
<organism evidence="2 3">
    <name type="scientific">Sclerotinia nivalis</name>
    <dbReference type="NCBI Taxonomy" id="352851"/>
    <lineage>
        <taxon>Eukaryota</taxon>
        <taxon>Fungi</taxon>
        <taxon>Dikarya</taxon>
        <taxon>Ascomycota</taxon>
        <taxon>Pezizomycotina</taxon>
        <taxon>Leotiomycetes</taxon>
        <taxon>Helotiales</taxon>
        <taxon>Sclerotiniaceae</taxon>
        <taxon>Sclerotinia</taxon>
    </lineage>
</organism>
<dbReference type="OrthoDB" id="5125733at2759"/>
<dbReference type="Proteomes" id="UP001152300">
    <property type="component" value="Unassembled WGS sequence"/>
</dbReference>
<evidence type="ECO:0000259" key="1">
    <source>
        <dbReference type="Pfam" id="PF06985"/>
    </source>
</evidence>
<name>A0A9X0ADD9_9HELO</name>
<comment type="caution">
    <text evidence="2">The sequence shown here is derived from an EMBL/GenBank/DDBJ whole genome shotgun (WGS) entry which is preliminary data.</text>
</comment>
<gene>
    <name evidence="2" type="ORF">OCU04_011020</name>
</gene>
<evidence type="ECO:0000313" key="3">
    <source>
        <dbReference type="Proteomes" id="UP001152300"/>
    </source>
</evidence>
<dbReference type="Pfam" id="PF06985">
    <property type="entry name" value="HET"/>
    <property type="match status" value="1"/>
</dbReference>
<dbReference type="PANTHER" id="PTHR33112">
    <property type="entry name" value="DOMAIN PROTEIN, PUTATIVE-RELATED"/>
    <property type="match status" value="1"/>
</dbReference>
<dbReference type="InterPro" id="IPR010730">
    <property type="entry name" value="HET"/>
</dbReference>
<keyword evidence="3" id="KW-1185">Reference proteome</keyword>
<sequence>MLCKLCDSLNVTDLLKLARANSGKIFGSDDYLYFEHHKRYDGLVAAASSGCELCLVLQQHCEEEEIESFWRDDALTREQIFRTMEAEDQLKFVEGVRIGQFVLDGNLASETNFDIARGWMNTCILEHSKSKCPSFEDKLLPSRVISVGAKDTDPFLILTNGVKGKYIALSHCWGGQIDTSLTTSNLQSLQNKIKMSNLPANFRDAVLITRALRIEFLWIDSLCIIQDSKYDWEVESKNMGDVYRNCVLTIAAAAAAYKAADGILHNPTQRRHDTKPKLKLSKDSGPDDVVEIVGASRQQEDLQTLCSSGPLQSRAWTLQEKILSSRILWYGRRQIYWQCLCGYQSADGIPSSGRGLPESYFNYTAVTQKLIHSKSYSDGPNISKIELFDINCEYQTMIEDYSRRNLSYPSDKLPAFSGIAALIHKTLGGHYLAGIWSKFFRENLLWYKEVLKASHTKPYRAPSWSWAVTDERVPLDNFSKGTTIDNRLVSTPYDPVLVSHHVEPSGENPYGSVKYAHMIVDALTLKLFFVDRYRTRSN</sequence>
<proteinExistence type="predicted"/>
<dbReference type="AlphaFoldDB" id="A0A9X0ADD9"/>
<reference evidence="2" key="1">
    <citation type="submission" date="2022-11" db="EMBL/GenBank/DDBJ databases">
        <title>Genome Resource of Sclerotinia nivalis Strain SnTB1, a Plant Pathogen Isolated from American Ginseng.</title>
        <authorList>
            <person name="Fan S."/>
        </authorList>
    </citation>
    <scope>NUCLEOTIDE SEQUENCE</scope>
    <source>
        <strain evidence="2">SnTB1</strain>
    </source>
</reference>
<protein>
    <recommendedName>
        <fullName evidence="1">Heterokaryon incompatibility domain-containing protein</fullName>
    </recommendedName>
</protein>
<accession>A0A9X0ADD9</accession>
<dbReference type="PANTHER" id="PTHR33112:SF16">
    <property type="entry name" value="HETEROKARYON INCOMPATIBILITY DOMAIN-CONTAINING PROTEIN"/>
    <property type="match status" value="1"/>
</dbReference>